<dbReference type="SUPFAM" id="SSF69075">
    <property type="entry name" value="Glutamyl tRNA-reductase dimerization domain"/>
    <property type="match status" value="1"/>
</dbReference>
<feature type="compositionally biased region" description="Polar residues" evidence="14">
    <location>
        <begin position="433"/>
        <end position="442"/>
    </location>
</feature>
<dbReference type="OrthoDB" id="4562at2157"/>
<dbReference type="EMBL" id="CP011564">
    <property type="protein sequence ID" value="ALG82713.1"/>
    <property type="molecule type" value="Genomic_DNA"/>
</dbReference>
<dbReference type="PROSITE" id="PS00747">
    <property type="entry name" value="GLUTR"/>
    <property type="match status" value="1"/>
</dbReference>
<dbReference type="EMBL" id="CP008874">
    <property type="protein sequence ID" value="AKH98319.1"/>
    <property type="molecule type" value="Genomic_DNA"/>
</dbReference>
<feature type="region of interest" description="Disordered" evidence="14">
    <location>
        <begin position="423"/>
        <end position="442"/>
    </location>
</feature>
<comment type="catalytic activity">
    <reaction evidence="7 8 13">
        <text>(S)-4-amino-5-oxopentanoate + tRNA(Glu) + NADP(+) = L-glutamyl-tRNA(Glu) + NADPH + H(+)</text>
        <dbReference type="Rhea" id="RHEA:12344"/>
        <dbReference type="Rhea" id="RHEA-COMP:9663"/>
        <dbReference type="Rhea" id="RHEA-COMP:9680"/>
        <dbReference type="ChEBI" id="CHEBI:15378"/>
        <dbReference type="ChEBI" id="CHEBI:57501"/>
        <dbReference type="ChEBI" id="CHEBI:57783"/>
        <dbReference type="ChEBI" id="CHEBI:58349"/>
        <dbReference type="ChEBI" id="CHEBI:78442"/>
        <dbReference type="ChEBI" id="CHEBI:78520"/>
        <dbReference type="EC" id="1.2.1.70"/>
    </reaction>
</comment>
<evidence type="ECO:0000313" key="20">
    <source>
        <dbReference type="Proteomes" id="UP000060390"/>
    </source>
</evidence>
<dbReference type="CDD" id="cd05213">
    <property type="entry name" value="NAD_bind_Glutamyl_tRNA_reduct"/>
    <property type="match status" value="1"/>
</dbReference>
<dbReference type="EC" id="1.2.1.70" evidence="3 8"/>
<evidence type="ECO:0000256" key="6">
    <source>
        <dbReference type="ARBA" id="ARBA00023244"/>
    </source>
</evidence>
<evidence type="ECO:0000259" key="16">
    <source>
        <dbReference type="Pfam" id="PF01488"/>
    </source>
</evidence>
<sequence length="442" mass="47738">MNRHATLVTGARVSHEDANVCDLEAVRRETERDLLAELRTQSAVREAFALQTCHRVEAYVVTASAESGRAALGDAGFGPEEAHVMDHEESIRHLMRVAAGLESVIVGEDQIIGQVRDAYDNATTAGTLGPILDEAILKAIRVGERARTETSINDGVVSLGSAAVRLADTEHGLSGATATVVGIGEMGTLSTVSLDSSDVGELYVANRTPDRAREIVDVHEVDATVLGLDDLDGHLPETDVLVTATGARTPVVETDMLAGADQVYCMDLGQPRDIAPNADDLPNVTVRNLDDLEEVTQQTRSQRAAAAEAVREIIDEEFDRLIEQFKRKRADEVIGAMYDSADRIKSREMEMALSKLEARGSLTDEQREVIDAFADSLVSQLLAAPTRALRDAAAEDDWSTIATAIRLFDPEFDGEQSLHTELISEFATEDSPARSTTGESDD</sequence>
<keyword evidence="6 8" id="KW-0627">Porphyrin biosynthesis</keyword>
<comment type="similarity">
    <text evidence="2 8 13">Belongs to the glutamyl-tRNA reductase family.</text>
</comment>
<dbReference type="Gene3D" id="3.30.460.30">
    <property type="entry name" value="Glutamyl-tRNA reductase, N-terminal domain"/>
    <property type="match status" value="1"/>
</dbReference>
<dbReference type="Proteomes" id="UP000060390">
    <property type="component" value="Chromosome"/>
</dbReference>
<dbReference type="SUPFAM" id="SSF51735">
    <property type="entry name" value="NAD(P)-binding Rossmann-fold domains"/>
    <property type="match status" value="1"/>
</dbReference>
<evidence type="ECO:0000256" key="1">
    <source>
        <dbReference type="ARBA" id="ARBA00005059"/>
    </source>
</evidence>
<evidence type="ECO:0000256" key="9">
    <source>
        <dbReference type="PIRSR" id="PIRSR000445-1"/>
    </source>
</evidence>
<dbReference type="GO" id="GO:0050661">
    <property type="term" value="F:NADP binding"/>
    <property type="evidence" value="ECO:0007669"/>
    <property type="project" value="InterPro"/>
</dbReference>
<dbReference type="UniPathway" id="UPA00251">
    <property type="reaction ID" value="UER00316"/>
</dbReference>
<dbReference type="SUPFAM" id="SSF69742">
    <property type="entry name" value="Glutamyl tRNA-reductase catalytic, N-terminal domain"/>
    <property type="match status" value="1"/>
</dbReference>
<comment type="domain">
    <text evidence="8">Possesses an unusual extended V-shaped dimeric structure with each monomer consisting of three distinct domains arranged along a curved 'spinal' alpha-helix. The N-terminal catalytic domain specifically recognizes the glutamate moiety of the substrate. The second domain is the NADPH-binding domain, and the third C-terminal domain is responsible for dimerization.</text>
</comment>
<evidence type="ECO:0000256" key="12">
    <source>
        <dbReference type="PIRSR" id="PIRSR000445-4"/>
    </source>
</evidence>
<reference evidence="20" key="2">
    <citation type="submission" date="2015-05" db="EMBL/GenBank/DDBJ databases">
        <title>Complete genome sequence of Halanaeroarchaeum sulfurireducens type strain M27-SA2, a sulfate-reducer haloarchaeon from marine anoxic lake Medee.</title>
        <authorList>
            <person name="Messina E."/>
            <person name="Kublanov I.V."/>
            <person name="Toshchakov S."/>
            <person name="Arcadi E."/>
            <person name="La Spada G."/>
            <person name="La Cono V."/>
            <person name="Yakimov M.M."/>
        </authorList>
    </citation>
    <scope>NUCLEOTIDE SEQUENCE [LARGE SCALE GENOMIC DNA]</scope>
    <source>
        <strain evidence="20">M27-SA2</strain>
    </source>
</reference>
<dbReference type="PATRIC" id="fig|1604004.4.peg.1935"/>
<dbReference type="InterPro" id="IPR015895">
    <property type="entry name" value="4pyrrol_synth_GluRdtase_N"/>
</dbReference>
<dbReference type="PANTHER" id="PTHR43013">
    <property type="entry name" value="GLUTAMYL-TRNA REDUCTASE"/>
    <property type="match status" value="1"/>
</dbReference>
<dbReference type="InterPro" id="IPR000343">
    <property type="entry name" value="4pyrrol_synth_GluRdtase"/>
</dbReference>
<dbReference type="InterPro" id="IPR018214">
    <property type="entry name" value="GluRdtase_CS"/>
</dbReference>
<dbReference type="KEGG" id="hsu:HLASF_1848"/>
<dbReference type="Gene3D" id="3.40.50.720">
    <property type="entry name" value="NAD(P)-binding Rossmann-like Domain"/>
    <property type="match status" value="1"/>
</dbReference>
<organism evidence="18 21">
    <name type="scientific">Halanaeroarchaeum sulfurireducens</name>
    <dbReference type="NCBI Taxonomy" id="1604004"/>
    <lineage>
        <taxon>Archaea</taxon>
        <taxon>Methanobacteriati</taxon>
        <taxon>Methanobacteriota</taxon>
        <taxon>Stenosarchaea group</taxon>
        <taxon>Halobacteria</taxon>
        <taxon>Halobacteriales</taxon>
        <taxon>Halobacteriaceae</taxon>
        <taxon>Halanaeroarchaeum</taxon>
    </lineage>
</organism>
<feature type="active site" description="Nucleophile" evidence="8 9">
    <location>
        <position position="53"/>
    </location>
</feature>
<feature type="binding site" evidence="8 11">
    <location>
        <begin position="182"/>
        <end position="187"/>
    </location>
    <ligand>
        <name>NADP(+)</name>
        <dbReference type="ChEBI" id="CHEBI:58349"/>
    </ligand>
</feature>
<dbReference type="Pfam" id="PF00745">
    <property type="entry name" value="GlutR_dimer"/>
    <property type="match status" value="1"/>
</dbReference>
<feature type="binding site" evidence="8 10">
    <location>
        <position position="114"/>
    </location>
    <ligand>
        <name>substrate</name>
    </ligand>
</feature>
<reference evidence="18 21" key="1">
    <citation type="journal article" date="2015" name="ISME J.">
        <title>Elemental sulfur and acetate can support life of a novel strictly anaerobic haloarchaeon.</title>
        <authorList>
            <person name="Sorokin D.Y."/>
            <person name="Kublanov I.V."/>
            <person name="Gavrilov S.N."/>
            <person name="Rojo D."/>
            <person name="Roman P."/>
            <person name="Golyshin P.N."/>
            <person name="Slepak V.Z."/>
            <person name="Smedile F."/>
            <person name="Ferrer M."/>
            <person name="Messina E."/>
            <person name="La Cono V."/>
            <person name="Yakimov M.M."/>
        </authorList>
    </citation>
    <scope>NUCLEOTIDE SEQUENCE [LARGE SCALE GENOMIC DNA]</scope>
    <source>
        <strain evidence="18 21">HSR2</strain>
    </source>
</reference>
<proteinExistence type="inferred from homology"/>
<evidence type="ECO:0000256" key="4">
    <source>
        <dbReference type="ARBA" id="ARBA00022857"/>
    </source>
</evidence>
<dbReference type="KEGG" id="hsf:HLASA_1834"/>
<comment type="subunit">
    <text evidence="8">Homodimer.</text>
</comment>
<dbReference type="STRING" id="1604004.HLASA_1834"/>
<evidence type="ECO:0000259" key="15">
    <source>
        <dbReference type="Pfam" id="PF00745"/>
    </source>
</evidence>
<evidence type="ECO:0000256" key="10">
    <source>
        <dbReference type="PIRSR" id="PIRSR000445-2"/>
    </source>
</evidence>
<evidence type="ECO:0000259" key="17">
    <source>
        <dbReference type="Pfam" id="PF05201"/>
    </source>
</evidence>
<comment type="pathway">
    <text evidence="1 8 13">Porphyrin-containing compound metabolism; protoporphyrin-IX biosynthesis; 5-aminolevulinate from L-glutamyl-tRNA(Glu): step 1/2.</text>
</comment>
<dbReference type="InterPro" id="IPR015896">
    <property type="entry name" value="4pyrrol_synth_GluRdtase_dimer"/>
</dbReference>
<dbReference type="GeneID" id="26011168"/>
<keyword evidence="5 8" id="KW-0560">Oxidoreductase</keyword>
<evidence type="ECO:0000256" key="8">
    <source>
        <dbReference type="HAMAP-Rule" id="MF_00087"/>
    </source>
</evidence>
<evidence type="ECO:0000256" key="14">
    <source>
        <dbReference type="SAM" id="MobiDB-lite"/>
    </source>
</evidence>
<comment type="function">
    <text evidence="8">Catalyzes the NADPH-dependent reduction of glutamyl-tRNA(Glu) to glutamate 1-semialdehyde (GSA).</text>
</comment>
<dbReference type="Proteomes" id="UP000069906">
    <property type="component" value="Chromosome"/>
</dbReference>
<dbReference type="PANTHER" id="PTHR43013:SF1">
    <property type="entry name" value="GLUTAMYL-TRNA REDUCTASE"/>
    <property type="match status" value="1"/>
</dbReference>
<feature type="domain" description="Glutamyl-tRNA reductase N-terminal" evidence="17">
    <location>
        <begin position="13"/>
        <end position="150"/>
    </location>
</feature>
<comment type="miscellaneous">
    <text evidence="8">During catalysis, the active site Cys acts as a nucleophile attacking the alpha-carbonyl group of tRNA-bound glutamate with the formation of a thioester intermediate between enzyme and glutamate, and the concomitant release of tRNA(Glu). The thioester intermediate is finally reduced by direct hydride transfer from NADPH, to form the product GSA.</text>
</comment>
<evidence type="ECO:0000256" key="11">
    <source>
        <dbReference type="PIRSR" id="PIRSR000445-3"/>
    </source>
</evidence>
<dbReference type="NCBIfam" id="TIGR01035">
    <property type="entry name" value="hemA"/>
    <property type="match status" value="1"/>
</dbReference>
<feature type="binding site" evidence="8 10">
    <location>
        <begin position="108"/>
        <end position="110"/>
    </location>
    <ligand>
        <name>substrate</name>
    </ligand>
</feature>
<dbReference type="InterPro" id="IPR006151">
    <property type="entry name" value="Shikm_DH/Glu-tRNA_Rdtase"/>
</dbReference>
<accession>A0A0F7PFL0</accession>
<name>A0A0F7PFL0_9EURY</name>
<dbReference type="RefSeq" id="WP_079977829.1">
    <property type="nucleotide sequence ID" value="NZ_CP008874.1"/>
</dbReference>
<dbReference type="GO" id="GO:0019353">
    <property type="term" value="P:protoporphyrinogen IX biosynthetic process from glutamate"/>
    <property type="evidence" value="ECO:0007669"/>
    <property type="project" value="TreeGrafter"/>
</dbReference>
<evidence type="ECO:0000313" key="18">
    <source>
        <dbReference type="EMBL" id="AKH98319.1"/>
    </source>
</evidence>
<dbReference type="Pfam" id="PF05201">
    <property type="entry name" value="GlutR_N"/>
    <property type="match status" value="1"/>
</dbReference>
<dbReference type="HAMAP" id="MF_00087">
    <property type="entry name" value="Glu_tRNA_reductase"/>
    <property type="match status" value="1"/>
</dbReference>
<protein>
    <recommendedName>
        <fullName evidence="3 8">Glutamyl-tRNA reductase</fullName>
        <shortName evidence="8">GluTR</shortName>
        <ecNumber evidence="3 8">1.2.1.70</ecNumber>
    </recommendedName>
</protein>
<dbReference type="AlphaFoldDB" id="A0A0F7PFL0"/>
<feature type="binding site" evidence="8 10">
    <location>
        <begin position="52"/>
        <end position="55"/>
    </location>
    <ligand>
        <name>substrate</name>
    </ligand>
</feature>
<evidence type="ECO:0000256" key="7">
    <source>
        <dbReference type="ARBA" id="ARBA00047464"/>
    </source>
</evidence>
<evidence type="ECO:0000256" key="2">
    <source>
        <dbReference type="ARBA" id="ARBA00005916"/>
    </source>
</evidence>
<dbReference type="Pfam" id="PF01488">
    <property type="entry name" value="Shikimate_DH"/>
    <property type="match status" value="1"/>
</dbReference>
<dbReference type="HOGENOM" id="CLU_035113_0_1_2"/>
<keyword evidence="21" id="KW-1185">Reference proteome</keyword>
<dbReference type="InterPro" id="IPR036453">
    <property type="entry name" value="GluRdtase_dimer_dom_sf"/>
</dbReference>
<gene>
    <name evidence="8 18" type="primary">hemA</name>
    <name evidence="19" type="ORF">HLASA_1834</name>
    <name evidence="18" type="ORF">HLASF_1848</name>
</gene>
<evidence type="ECO:0000313" key="21">
    <source>
        <dbReference type="Proteomes" id="UP000069906"/>
    </source>
</evidence>
<dbReference type="PIRSF" id="PIRSF000445">
    <property type="entry name" value="4pyrrol_synth_GluRdtase"/>
    <property type="match status" value="1"/>
</dbReference>
<dbReference type="InterPro" id="IPR036343">
    <property type="entry name" value="GluRdtase_N_sf"/>
</dbReference>
<dbReference type="GO" id="GO:0008883">
    <property type="term" value="F:glutamyl-tRNA reductase activity"/>
    <property type="evidence" value="ECO:0007669"/>
    <property type="project" value="UniProtKB-UniRule"/>
</dbReference>
<feature type="domain" description="Tetrapyrrole biosynthesis glutamyl-tRNA reductase dimerisation" evidence="15">
    <location>
        <begin position="310"/>
        <end position="409"/>
    </location>
</feature>
<reference evidence="19 20" key="3">
    <citation type="journal article" date="2016" name="Stand. Genomic Sci.">
        <title>Complete genome sequence of 'Halanaeroarchaeum sulfurireducens' M27-SA2, a sulfur-reducing and acetate-oxidizing haloarchaeon from the deep-sea hypersaline anoxic lake Medee.</title>
        <authorList>
            <person name="Messina E."/>
            <person name="Sorokin D.Y."/>
            <person name="Kublanov I.V."/>
            <person name="Toshchakov S."/>
            <person name="Lopatina A."/>
            <person name="Arcadi E."/>
            <person name="Smedile F."/>
            <person name="La Spada G."/>
            <person name="La Cono V."/>
            <person name="Yakimov M.M."/>
        </authorList>
    </citation>
    <scope>NUCLEOTIDE SEQUENCE [LARGE SCALE GENOMIC DNA]</scope>
    <source>
        <strain evidence="19 20">M27-SA2</strain>
    </source>
</reference>
<dbReference type="InterPro" id="IPR036291">
    <property type="entry name" value="NAD(P)-bd_dom_sf"/>
</dbReference>
<feature type="domain" description="Quinate/shikimate 5-dehydrogenase/glutamyl-tRNA reductase" evidence="16">
    <location>
        <begin position="167"/>
        <end position="295"/>
    </location>
</feature>
<evidence type="ECO:0000256" key="5">
    <source>
        <dbReference type="ARBA" id="ARBA00023002"/>
    </source>
</evidence>
<evidence type="ECO:0000313" key="19">
    <source>
        <dbReference type="EMBL" id="ALG82713.1"/>
    </source>
</evidence>
<keyword evidence="4 8" id="KW-0521">NADP</keyword>
<feature type="site" description="Important for activity" evidence="8 12">
    <location>
        <position position="93"/>
    </location>
</feature>
<evidence type="ECO:0000256" key="13">
    <source>
        <dbReference type="RuleBase" id="RU000584"/>
    </source>
</evidence>
<feature type="binding site" evidence="8 10">
    <location>
        <position position="103"/>
    </location>
    <ligand>
        <name>substrate</name>
    </ligand>
</feature>
<evidence type="ECO:0000256" key="3">
    <source>
        <dbReference type="ARBA" id="ARBA00012970"/>
    </source>
</evidence>